<feature type="transmembrane region" description="Helical" evidence="1">
    <location>
        <begin position="21"/>
        <end position="47"/>
    </location>
</feature>
<feature type="transmembrane region" description="Helical" evidence="1">
    <location>
        <begin position="59"/>
        <end position="80"/>
    </location>
</feature>
<keyword evidence="1" id="KW-1133">Transmembrane helix</keyword>
<keyword evidence="1" id="KW-0812">Transmembrane</keyword>
<accession>A0A382CAN7</accession>
<feature type="non-terminal residue" evidence="2">
    <location>
        <position position="172"/>
    </location>
</feature>
<feature type="transmembrane region" description="Helical" evidence="1">
    <location>
        <begin position="117"/>
        <end position="137"/>
    </location>
</feature>
<protein>
    <recommendedName>
        <fullName evidence="3">O-antigen ligase domain-containing protein</fullName>
    </recommendedName>
</protein>
<evidence type="ECO:0008006" key="3">
    <source>
        <dbReference type="Google" id="ProtNLM"/>
    </source>
</evidence>
<evidence type="ECO:0000256" key="1">
    <source>
        <dbReference type="SAM" id="Phobius"/>
    </source>
</evidence>
<dbReference type="AlphaFoldDB" id="A0A382CAN7"/>
<evidence type="ECO:0000313" key="2">
    <source>
        <dbReference type="EMBL" id="SVB22771.1"/>
    </source>
</evidence>
<dbReference type="EMBL" id="UINC01033454">
    <property type="protein sequence ID" value="SVB22771.1"/>
    <property type="molecule type" value="Genomic_DNA"/>
</dbReference>
<sequence>MPSQKTISNPLKDKGLAISVFSLFIFSTFSIAGIEFFTIILMSFALWHYFSTDSLDKPPLWLVAPFFIWLAVALLSALVNPNILRTLSNMKGEYRLLLPLALLPAFSKVRIRTLLKVYVVFVCIISIYSIIQFKFGVDWLRPDGKKLITHYMNLFHGKGNFSHHLTYAGFML</sequence>
<proteinExistence type="predicted"/>
<gene>
    <name evidence="2" type="ORF">METZ01_LOCUS175625</name>
</gene>
<name>A0A382CAN7_9ZZZZ</name>
<organism evidence="2">
    <name type="scientific">marine metagenome</name>
    <dbReference type="NCBI Taxonomy" id="408172"/>
    <lineage>
        <taxon>unclassified sequences</taxon>
        <taxon>metagenomes</taxon>
        <taxon>ecological metagenomes</taxon>
    </lineage>
</organism>
<reference evidence="2" key="1">
    <citation type="submission" date="2018-05" db="EMBL/GenBank/DDBJ databases">
        <authorList>
            <person name="Lanie J.A."/>
            <person name="Ng W.-L."/>
            <person name="Kazmierczak K.M."/>
            <person name="Andrzejewski T.M."/>
            <person name="Davidsen T.M."/>
            <person name="Wayne K.J."/>
            <person name="Tettelin H."/>
            <person name="Glass J.I."/>
            <person name="Rusch D."/>
            <person name="Podicherti R."/>
            <person name="Tsui H.-C.T."/>
            <person name="Winkler M.E."/>
        </authorList>
    </citation>
    <scope>NUCLEOTIDE SEQUENCE</scope>
</reference>
<keyword evidence="1" id="KW-0472">Membrane</keyword>